<dbReference type="AlphaFoldDB" id="A0A2J6RGN0"/>
<dbReference type="PANTHER" id="PTHR38887:SF1">
    <property type="entry name" value="RAS MODIFICATION PROTEIN ERF4"/>
    <property type="match status" value="1"/>
</dbReference>
<evidence type="ECO:0000313" key="4">
    <source>
        <dbReference type="Proteomes" id="UP000235786"/>
    </source>
</evidence>
<gene>
    <name evidence="3" type="ORF">L207DRAFT_531941</name>
</gene>
<evidence type="ECO:0000256" key="2">
    <source>
        <dbReference type="SAM" id="MobiDB-lite"/>
    </source>
</evidence>
<dbReference type="STRING" id="1149755.A0A2J6RGN0"/>
<keyword evidence="4" id="KW-1185">Reference proteome</keyword>
<name>A0A2J6RGN0_HYAVF</name>
<dbReference type="PANTHER" id="PTHR38887">
    <property type="entry name" value="CHROMOSOME 21, WHOLE GENOME SHOTGUN SEQUENCE"/>
    <property type="match status" value="1"/>
</dbReference>
<organism evidence="3 4">
    <name type="scientific">Hyaloscypha variabilis (strain UAMH 11265 / GT02V1 / F)</name>
    <name type="common">Meliniomyces variabilis</name>
    <dbReference type="NCBI Taxonomy" id="1149755"/>
    <lineage>
        <taxon>Eukaryota</taxon>
        <taxon>Fungi</taxon>
        <taxon>Dikarya</taxon>
        <taxon>Ascomycota</taxon>
        <taxon>Pezizomycotina</taxon>
        <taxon>Leotiomycetes</taxon>
        <taxon>Helotiales</taxon>
        <taxon>Hyaloscyphaceae</taxon>
        <taxon>Hyaloscypha</taxon>
        <taxon>Hyaloscypha variabilis</taxon>
    </lineage>
</organism>
<dbReference type="InterPro" id="IPR053221">
    <property type="entry name" value="Burnettramic_acid_biosynth"/>
</dbReference>
<proteinExistence type="predicted"/>
<protein>
    <submittedName>
        <fullName evidence="3">Uncharacterized protein</fullName>
    </submittedName>
</protein>
<evidence type="ECO:0000256" key="1">
    <source>
        <dbReference type="SAM" id="Coils"/>
    </source>
</evidence>
<feature type="region of interest" description="Disordered" evidence="2">
    <location>
        <begin position="303"/>
        <end position="327"/>
    </location>
</feature>
<reference evidence="3 4" key="1">
    <citation type="submission" date="2016-04" db="EMBL/GenBank/DDBJ databases">
        <title>A degradative enzymes factory behind the ericoid mycorrhizal symbiosis.</title>
        <authorList>
            <consortium name="DOE Joint Genome Institute"/>
            <person name="Martino E."/>
            <person name="Morin E."/>
            <person name="Grelet G."/>
            <person name="Kuo A."/>
            <person name="Kohler A."/>
            <person name="Daghino S."/>
            <person name="Barry K."/>
            <person name="Choi C."/>
            <person name="Cichocki N."/>
            <person name="Clum A."/>
            <person name="Copeland A."/>
            <person name="Hainaut M."/>
            <person name="Haridas S."/>
            <person name="Labutti K."/>
            <person name="Lindquist E."/>
            <person name="Lipzen A."/>
            <person name="Khouja H.-R."/>
            <person name="Murat C."/>
            <person name="Ohm R."/>
            <person name="Olson A."/>
            <person name="Spatafora J."/>
            <person name="Veneault-Fourrey C."/>
            <person name="Henrissat B."/>
            <person name="Grigoriev I."/>
            <person name="Martin F."/>
            <person name="Perotto S."/>
        </authorList>
    </citation>
    <scope>NUCLEOTIDE SEQUENCE [LARGE SCALE GENOMIC DNA]</scope>
    <source>
        <strain evidence="3 4">F</strain>
    </source>
</reference>
<accession>A0A2J6RGN0</accession>
<keyword evidence="1" id="KW-0175">Coiled coil</keyword>
<dbReference type="EMBL" id="KZ613949">
    <property type="protein sequence ID" value="PMD37673.1"/>
    <property type="molecule type" value="Genomic_DNA"/>
</dbReference>
<feature type="coiled-coil region" evidence="1">
    <location>
        <begin position="227"/>
        <end position="261"/>
    </location>
</feature>
<dbReference type="OrthoDB" id="3068835at2759"/>
<sequence length="361" mass="41561">MEKTQILTPMHLDVPPPYKVNSSVSDDETTPYKFKPIVIPQISKTFRGPFFSPFCRTYSPSLHNINIDESEFLFFLDGLNEAFVAAPPFKSPPIIRYTGMGLALGAGLISSATSWVRAKSYVKRANEEMFLPRGLRCRVLKTKKMMPQVGHGAEKLELPPLDSLEWNDDDIGGSDDRRIRRVLALGDRVAPLQFEGLPPPEPMETWLKRWGSKSAQKQDAKMQKKLIKKRMKLIEEYQKKMEEVEVESRKGDQEVSKIENQKSMKITEAERKLDQKGHNSKKRAKIEATLSVELQKLDENMNKVMTKNEERVAKKTEKSERKLEKVDKREHKIAQKIYWIVIDKVERFENDAVPEDDEEAG</sequence>
<evidence type="ECO:0000313" key="3">
    <source>
        <dbReference type="EMBL" id="PMD37673.1"/>
    </source>
</evidence>
<dbReference type="Proteomes" id="UP000235786">
    <property type="component" value="Unassembled WGS sequence"/>
</dbReference>